<feature type="signal peptide" evidence="5">
    <location>
        <begin position="1"/>
        <end position="25"/>
    </location>
</feature>
<accession>A0A934N8R3</accession>
<evidence type="ECO:0000256" key="4">
    <source>
        <dbReference type="ARBA" id="ARBA00022970"/>
    </source>
</evidence>
<evidence type="ECO:0000256" key="5">
    <source>
        <dbReference type="SAM" id="SignalP"/>
    </source>
</evidence>
<dbReference type="GO" id="GO:0006865">
    <property type="term" value="P:amino acid transport"/>
    <property type="evidence" value="ECO:0007669"/>
    <property type="project" value="UniProtKB-KW"/>
</dbReference>
<dbReference type="RefSeq" id="WP_338201096.1">
    <property type="nucleotide sequence ID" value="NZ_JAEKNR010000100.1"/>
</dbReference>
<keyword evidence="4" id="KW-0029">Amino-acid transport</keyword>
<evidence type="ECO:0000313" key="7">
    <source>
        <dbReference type="EMBL" id="MBJ7598248.1"/>
    </source>
</evidence>
<dbReference type="SUPFAM" id="SSF53822">
    <property type="entry name" value="Periplasmic binding protein-like I"/>
    <property type="match status" value="1"/>
</dbReference>
<proteinExistence type="inferred from homology"/>
<protein>
    <submittedName>
        <fullName evidence="7">Branched-chain amino acid ABC transporter substrate-binding protein</fullName>
    </submittedName>
</protein>
<dbReference type="PRINTS" id="PR00337">
    <property type="entry name" value="LEUILEVALBP"/>
</dbReference>
<dbReference type="EMBL" id="JAEKNR010000100">
    <property type="protein sequence ID" value="MBJ7598248.1"/>
    <property type="molecule type" value="Genomic_DNA"/>
</dbReference>
<comment type="similarity">
    <text evidence="1">Belongs to the leucine-binding protein family.</text>
</comment>
<dbReference type="PANTHER" id="PTHR47151">
    <property type="entry name" value="LEU/ILE/VAL-BINDING ABC TRANSPORTER SUBUNIT"/>
    <property type="match status" value="1"/>
</dbReference>
<keyword evidence="2" id="KW-0813">Transport</keyword>
<gene>
    <name evidence="7" type="ORF">JF922_09210</name>
</gene>
<comment type="caution">
    <text evidence="7">The sequence shown here is derived from an EMBL/GenBank/DDBJ whole genome shotgun (WGS) entry which is preliminary data.</text>
</comment>
<reference evidence="7" key="1">
    <citation type="submission" date="2020-10" db="EMBL/GenBank/DDBJ databases">
        <title>Ca. Dormibacterota MAGs.</title>
        <authorList>
            <person name="Montgomery K."/>
        </authorList>
    </citation>
    <scope>NUCLEOTIDE SEQUENCE [LARGE SCALE GENOMIC DNA]</scope>
    <source>
        <strain evidence="7">SC8812_S17_10</strain>
    </source>
</reference>
<feature type="chain" id="PRO_5037163674" evidence="5">
    <location>
        <begin position="26"/>
        <end position="387"/>
    </location>
</feature>
<dbReference type="InterPro" id="IPR000709">
    <property type="entry name" value="Leu_Ile_Val-bd"/>
</dbReference>
<keyword evidence="8" id="KW-1185">Reference proteome</keyword>
<keyword evidence="3 5" id="KW-0732">Signal</keyword>
<organism evidence="7 8">
    <name type="scientific">Candidatus Nephthysia bennettiae</name>
    <dbReference type="NCBI Taxonomy" id="3127016"/>
    <lineage>
        <taxon>Bacteria</taxon>
        <taxon>Bacillati</taxon>
        <taxon>Candidatus Dormiibacterota</taxon>
        <taxon>Candidatus Dormibacteria</taxon>
        <taxon>Candidatus Dormibacterales</taxon>
        <taxon>Candidatus Dormibacteraceae</taxon>
        <taxon>Candidatus Nephthysia</taxon>
    </lineage>
</organism>
<dbReference type="Gene3D" id="3.40.50.2300">
    <property type="match status" value="2"/>
</dbReference>
<evidence type="ECO:0000256" key="1">
    <source>
        <dbReference type="ARBA" id="ARBA00010062"/>
    </source>
</evidence>
<dbReference type="AlphaFoldDB" id="A0A934N8R3"/>
<dbReference type="InterPro" id="IPR028081">
    <property type="entry name" value="Leu-bd"/>
</dbReference>
<evidence type="ECO:0000256" key="3">
    <source>
        <dbReference type="ARBA" id="ARBA00022729"/>
    </source>
</evidence>
<feature type="domain" description="Leucine-binding protein" evidence="6">
    <location>
        <begin position="28"/>
        <end position="368"/>
    </location>
</feature>
<evidence type="ECO:0000313" key="8">
    <source>
        <dbReference type="Proteomes" id="UP000612893"/>
    </source>
</evidence>
<dbReference type="Proteomes" id="UP000612893">
    <property type="component" value="Unassembled WGS sequence"/>
</dbReference>
<sequence length="387" mass="41205">MLSLTACLALAVTACGSGSSNSANSNEPIKIGVTGPFSGNYAAPGIDIQNAAKVMADQFNKQGGIMGRKVQIVPGDDQCDAQVGVQAAESLVSQKVVAFAGGYCSGASIPETDVLKKHGGIPFLGVASSNPKLTEQGYNNVFRIVIRDDQEGPQDASFLMSQLKAKKIAILHDNSTYAKALAEFARDKTTKDGGSVTYYDALTPGQKDYTSAITRVASTNPDAFLFTGYYAECATLLKEYKDLGLDKKFIFMGGGGNFDPALLTAAGTSASGTYVLFPVGPETAKGKEFDDFKAAYTKATGKDPATYSIYEHDAMMLTKLAIEKAKSTKPADINNALHSISYDGITGPIKFDKKGDRQELTEIAFQVNDGKFNPLFKSQNGQWVKFS</sequence>
<dbReference type="Pfam" id="PF13458">
    <property type="entry name" value="Peripla_BP_6"/>
    <property type="match status" value="1"/>
</dbReference>
<name>A0A934N8R3_9BACT</name>
<dbReference type="CDD" id="cd06342">
    <property type="entry name" value="PBP1_ABC_LIVBP-like"/>
    <property type="match status" value="1"/>
</dbReference>
<evidence type="ECO:0000259" key="6">
    <source>
        <dbReference type="Pfam" id="PF13458"/>
    </source>
</evidence>
<dbReference type="PANTHER" id="PTHR47151:SF2">
    <property type="entry name" value="AMINO ACID BINDING PROTEIN"/>
    <property type="match status" value="1"/>
</dbReference>
<evidence type="ECO:0000256" key="2">
    <source>
        <dbReference type="ARBA" id="ARBA00022448"/>
    </source>
</evidence>
<dbReference type="InterPro" id="IPR028082">
    <property type="entry name" value="Peripla_BP_I"/>
</dbReference>